<sequence length="115" mass="12464">MNQTPPQPRRSEPNTRPGGSTAWVRIVGAVLTLTFGIPFVILLWMVLSSRFGAADVDPHGYVLIFGTFAALVTGLAASVFVPLLFRRQHRSRAMLLSMGVYVVIAVLLLTALITA</sequence>
<feature type="transmembrane region" description="Helical" evidence="1">
    <location>
        <begin position="21"/>
        <end position="47"/>
    </location>
</feature>
<dbReference type="SUPFAM" id="SSF103473">
    <property type="entry name" value="MFS general substrate transporter"/>
    <property type="match status" value="1"/>
</dbReference>
<protein>
    <submittedName>
        <fullName evidence="2">Multisubunit Na+/H+ antiporter MnhE subunit</fullName>
    </submittedName>
</protein>
<dbReference type="EMBL" id="JAUSXK010000001">
    <property type="protein sequence ID" value="MDQ0642202.1"/>
    <property type="molecule type" value="Genomic_DNA"/>
</dbReference>
<keyword evidence="1" id="KW-1133">Transmembrane helix</keyword>
<dbReference type="RefSeq" id="WP_307357716.1">
    <property type="nucleotide sequence ID" value="NZ_JAUSXK010000001.1"/>
</dbReference>
<keyword evidence="3" id="KW-1185">Reference proteome</keyword>
<evidence type="ECO:0000256" key="1">
    <source>
        <dbReference type="SAM" id="Phobius"/>
    </source>
</evidence>
<feature type="transmembrane region" description="Helical" evidence="1">
    <location>
        <begin position="59"/>
        <end position="81"/>
    </location>
</feature>
<dbReference type="Proteomes" id="UP001239085">
    <property type="component" value="Unassembled WGS sequence"/>
</dbReference>
<feature type="transmembrane region" description="Helical" evidence="1">
    <location>
        <begin position="93"/>
        <end position="113"/>
    </location>
</feature>
<organism evidence="2 3">
    <name type="scientific">Microbacterium murale</name>
    <dbReference type="NCBI Taxonomy" id="1081040"/>
    <lineage>
        <taxon>Bacteria</taxon>
        <taxon>Bacillati</taxon>
        <taxon>Actinomycetota</taxon>
        <taxon>Actinomycetes</taxon>
        <taxon>Micrococcales</taxon>
        <taxon>Microbacteriaceae</taxon>
        <taxon>Microbacterium</taxon>
    </lineage>
</organism>
<keyword evidence="1" id="KW-0812">Transmembrane</keyword>
<reference evidence="2 3" key="1">
    <citation type="submission" date="2023-07" db="EMBL/GenBank/DDBJ databases">
        <title>Comparative genomics of wheat-associated soil bacteria to identify genetic determinants of phenazine resistance.</title>
        <authorList>
            <person name="Mouncey N."/>
        </authorList>
    </citation>
    <scope>NUCLEOTIDE SEQUENCE [LARGE SCALE GENOMIC DNA]</scope>
    <source>
        <strain evidence="2 3">W2I7</strain>
    </source>
</reference>
<comment type="caution">
    <text evidence="2">The sequence shown here is derived from an EMBL/GenBank/DDBJ whole genome shotgun (WGS) entry which is preliminary data.</text>
</comment>
<name>A0ABU0P5K6_9MICO</name>
<dbReference type="InterPro" id="IPR036259">
    <property type="entry name" value="MFS_trans_sf"/>
</dbReference>
<accession>A0ABU0P5K6</accession>
<evidence type="ECO:0000313" key="3">
    <source>
        <dbReference type="Proteomes" id="UP001239085"/>
    </source>
</evidence>
<gene>
    <name evidence="2" type="ORF">QFZ46_000362</name>
</gene>
<keyword evidence="1" id="KW-0472">Membrane</keyword>
<evidence type="ECO:0000313" key="2">
    <source>
        <dbReference type="EMBL" id="MDQ0642202.1"/>
    </source>
</evidence>
<proteinExistence type="predicted"/>